<comment type="caution">
    <text evidence="3">The sequence shown here is derived from an EMBL/GenBank/DDBJ whole genome shotgun (WGS) entry which is preliminary data.</text>
</comment>
<feature type="region of interest" description="Disordered" evidence="1">
    <location>
        <begin position="102"/>
        <end position="123"/>
    </location>
</feature>
<dbReference type="Gene3D" id="2.60.40.10">
    <property type="entry name" value="Immunoglobulins"/>
    <property type="match status" value="1"/>
</dbReference>
<proteinExistence type="predicted"/>
<dbReference type="Proteomes" id="UP000823561">
    <property type="component" value="Chromosome 11"/>
</dbReference>
<keyword evidence="2" id="KW-1133">Transmembrane helix</keyword>
<feature type="transmembrane region" description="Helical" evidence="2">
    <location>
        <begin position="29"/>
        <end position="49"/>
    </location>
</feature>
<organism evidence="3 4">
    <name type="scientific">Alosa alosa</name>
    <name type="common">allis shad</name>
    <dbReference type="NCBI Taxonomy" id="278164"/>
    <lineage>
        <taxon>Eukaryota</taxon>
        <taxon>Metazoa</taxon>
        <taxon>Chordata</taxon>
        <taxon>Craniata</taxon>
        <taxon>Vertebrata</taxon>
        <taxon>Euteleostomi</taxon>
        <taxon>Actinopterygii</taxon>
        <taxon>Neopterygii</taxon>
        <taxon>Teleostei</taxon>
        <taxon>Clupei</taxon>
        <taxon>Clupeiformes</taxon>
        <taxon>Clupeoidei</taxon>
        <taxon>Clupeidae</taxon>
        <taxon>Alosa</taxon>
    </lineage>
</organism>
<keyword evidence="4" id="KW-1185">Reference proteome</keyword>
<gene>
    <name evidence="3" type="ORF">AALO_G00149310</name>
</gene>
<evidence type="ECO:0000313" key="3">
    <source>
        <dbReference type="EMBL" id="KAG5273251.1"/>
    </source>
</evidence>
<keyword evidence="2" id="KW-0472">Membrane</keyword>
<protein>
    <submittedName>
        <fullName evidence="3">Uncharacterized protein</fullName>
    </submittedName>
</protein>
<feature type="compositionally biased region" description="Polar residues" evidence="1">
    <location>
        <begin position="102"/>
        <end position="114"/>
    </location>
</feature>
<evidence type="ECO:0000313" key="4">
    <source>
        <dbReference type="Proteomes" id="UP000823561"/>
    </source>
</evidence>
<keyword evidence="2" id="KW-0812">Transmembrane</keyword>
<dbReference type="AlphaFoldDB" id="A0AAV6GKD3"/>
<dbReference type="EMBL" id="JADWDJ010000011">
    <property type="protein sequence ID" value="KAG5273251.1"/>
    <property type="molecule type" value="Genomic_DNA"/>
</dbReference>
<reference evidence="3" key="1">
    <citation type="submission" date="2020-10" db="EMBL/GenBank/DDBJ databases">
        <title>Chromosome-scale genome assembly of the Allis shad, Alosa alosa.</title>
        <authorList>
            <person name="Margot Z."/>
            <person name="Christophe K."/>
            <person name="Cabau C."/>
            <person name="Louis A."/>
            <person name="Berthelot C."/>
            <person name="Parey E."/>
            <person name="Roest Crollius H."/>
            <person name="Montfort J."/>
            <person name="Robinson-Rechavi M."/>
            <person name="Bucao C."/>
            <person name="Bouchez O."/>
            <person name="Gislard M."/>
            <person name="Lluch J."/>
            <person name="Milhes M."/>
            <person name="Lampietro C."/>
            <person name="Lopez Roques C."/>
            <person name="Donnadieu C."/>
            <person name="Braasch I."/>
            <person name="Desvignes T."/>
            <person name="Postlethwait J."/>
            <person name="Bobe J."/>
            <person name="Guiguen Y."/>
        </authorList>
    </citation>
    <scope>NUCLEOTIDE SEQUENCE</scope>
    <source>
        <strain evidence="3">M-15738</strain>
        <tissue evidence="3">Blood</tissue>
    </source>
</reference>
<sequence>MRTSEKDRWSSDERQRRLRDKREIDRSGFFFSVVVSRTLAFVAFTLPAAPPVKADDRVLVTERGLLIRWLQRSDAGSYLCTSQEQRFTRTLLRFSVRVVQQGQLDGHPSPSQRGPSEDPTASVAMAAEARQRYKDFLRVLSGPARSVDEYCEALWFREKRTRLRGKWKHMQELRKSRNRRHHH</sequence>
<evidence type="ECO:0000256" key="2">
    <source>
        <dbReference type="SAM" id="Phobius"/>
    </source>
</evidence>
<name>A0AAV6GKD3_9TELE</name>
<evidence type="ECO:0000256" key="1">
    <source>
        <dbReference type="SAM" id="MobiDB-lite"/>
    </source>
</evidence>
<accession>A0AAV6GKD3</accession>
<dbReference type="InterPro" id="IPR013783">
    <property type="entry name" value="Ig-like_fold"/>
</dbReference>